<accession>A0A813P829</accession>
<evidence type="ECO:0000259" key="9">
    <source>
        <dbReference type="PROSITE" id="PS50262"/>
    </source>
</evidence>
<comment type="subcellular location">
    <subcellularLocation>
        <location evidence="1">Membrane</location>
        <topology evidence="1">Multi-pass membrane protein</topology>
    </subcellularLocation>
</comment>
<feature type="transmembrane region" description="Helical" evidence="8">
    <location>
        <begin position="45"/>
        <end position="68"/>
    </location>
</feature>
<dbReference type="PROSITE" id="PS50262">
    <property type="entry name" value="G_PROTEIN_RECEP_F1_2"/>
    <property type="match status" value="1"/>
</dbReference>
<dbReference type="EMBL" id="CAJNOG010000010">
    <property type="protein sequence ID" value="CAF0744945.1"/>
    <property type="molecule type" value="Genomic_DNA"/>
</dbReference>
<keyword evidence="2 8" id="KW-0812">Transmembrane</keyword>
<dbReference type="InterPro" id="IPR000276">
    <property type="entry name" value="GPCR_Rhodpsn"/>
</dbReference>
<dbReference type="InterPro" id="IPR017452">
    <property type="entry name" value="GPCR_Rhodpsn_7TM"/>
</dbReference>
<dbReference type="Pfam" id="PF00001">
    <property type="entry name" value="7tm_1"/>
    <property type="match status" value="1"/>
</dbReference>
<comment type="caution">
    <text evidence="10">The sequence shown here is derived from an EMBL/GenBank/DDBJ whole genome shotgun (WGS) entry which is preliminary data.</text>
</comment>
<feature type="transmembrane region" description="Helical" evidence="8">
    <location>
        <begin position="264"/>
        <end position="285"/>
    </location>
</feature>
<dbReference type="GO" id="GO:0004930">
    <property type="term" value="F:G protein-coupled receptor activity"/>
    <property type="evidence" value="ECO:0007669"/>
    <property type="project" value="UniProtKB-KW"/>
</dbReference>
<feature type="transmembrane region" description="Helical" evidence="8">
    <location>
        <begin position="221"/>
        <end position="244"/>
    </location>
</feature>
<evidence type="ECO:0000256" key="2">
    <source>
        <dbReference type="ARBA" id="ARBA00022692"/>
    </source>
</evidence>
<feature type="transmembrane region" description="Helical" evidence="8">
    <location>
        <begin position="88"/>
        <end position="107"/>
    </location>
</feature>
<evidence type="ECO:0000256" key="3">
    <source>
        <dbReference type="ARBA" id="ARBA00022989"/>
    </source>
</evidence>
<feature type="transmembrane region" description="Helical" evidence="8">
    <location>
        <begin position="128"/>
        <end position="153"/>
    </location>
</feature>
<proteinExistence type="predicted"/>
<keyword evidence="5 8" id="KW-0472">Membrane</keyword>
<keyword evidence="7" id="KW-0807">Transducer</keyword>
<evidence type="ECO:0000256" key="6">
    <source>
        <dbReference type="ARBA" id="ARBA00023170"/>
    </source>
</evidence>
<gene>
    <name evidence="10" type="ORF">JYZ213_LOCUS2120</name>
</gene>
<name>A0A813P829_9BILA</name>
<feature type="transmembrane region" description="Helical" evidence="8">
    <location>
        <begin position="173"/>
        <end position="200"/>
    </location>
</feature>
<evidence type="ECO:0000256" key="1">
    <source>
        <dbReference type="ARBA" id="ARBA00004141"/>
    </source>
</evidence>
<sequence length="336" mass="37865">MSSLSFSIISSQFSIYAGLPICIFGIIGNLLNIRILYPTRSNPSSFLLFISSFFNIIALSDGLLPRILAISFNIDASSTSMLWCKSRFFIAYSVTITSLTCLCFASIDRFFLSCRSVGWRNRSKLGTAKIAVIIATIVIFASNIPLLFFQTILDVKTATGSLTQTCVFNNSGLNLYLSFILRPVLLGILPGTILGIFGWLTYRHINSITGIQIRGSFQRSLTSMILLQIVTVIIPIIPFSTITIYQLITSSVVKSSYRLAQEALAFNITNILLYVSYASNFYIYLMSSASYRRDFLQFILFWYHRNYTNNRVGTMTREQLEMNTASITRQLPRITH</sequence>
<evidence type="ECO:0000256" key="5">
    <source>
        <dbReference type="ARBA" id="ARBA00023136"/>
    </source>
</evidence>
<evidence type="ECO:0000256" key="7">
    <source>
        <dbReference type="ARBA" id="ARBA00023224"/>
    </source>
</evidence>
<feature type="transmembrane region" description="Helical" evidence="8">
    <location>
        <begin position="13"/>
        <end position="33"/>
    </location>
</feature>
<dbReference type="AlphaFoldDB" id="A0A813P829"/>
<reference evidence="10" key="1">
    <citation type="submission" date="2021-02" db="EMBL/GenBank/DDBJ databases">
        <authorList>
            <person name="Nowell W R."/>
        </authorList>
    </citation>
    <scope>NUCLEOTIDE SEQUENCE</scope>
</reference>
<keyword evidence="6" id="KW-0675">Receptor</keyword>
<organism evidence="10 11">
    <name type="scientific">Adineta steineri</name>
    <dbReference type="NCBI Taxonomy" id="433720"/>
    <lineage>
        <taxon>Eukaryota</taxon>
        <taxon>Metazoa</taxon>
        <taxon>Spiralia</taxon>
        <taxon>Gnathifera</taxon>
        <taxon>Rotifera</taxon>
        <taxon>Eurotatoria</taxon>
        <taxon>Bdelloidea</taxon>
        <taxon>Adinetida</taxon>
        <taxon>Adinetidae</taxon>
        <taxon>Adineta</taxon>
    </lineage>
</organism>
<dbReference type="SUPFAM" id="SSF81321">
    <property type="entry name" value="Family A G protein-coupled receptor-like"/>
    <property type="match status" value="1"/>
</dbReference>
<dbReference type="GO" id="GO:0005886">
    <property type="term" value="C:plasma membrane"/>
    <property type="evidence" value="ECO:0007669"/>
    <property type="project" value="TreeGrafter"/>
</dbReference>
<keyword evidence="3 8" id="KW-1133">Transmembrane helix</keyword>
<evidence type="ECO:0000256" key="4">
    <source>
        <dbReference type="ARBA" id="ARBA00023040"/>
    </source>
</evidence>
<feature type="domain" description="G-protein coupled receptors family 1 profile" evidence="9">
    <location>
        <begin position="28"/>
        <end position="284"/>
    </location>
</feature>
<dbReference type="PANTHER" id="PTHR24243">
    <property type="entry name" value="G-PROTEIN COUPLED RECEPTOR"/>
    <property type="match status" value="1"/>
</dbReference>
<dbReference type="PANTHER" id="PTHR24243:SF230">
    <property type="entry name" value="G-PROTEIN COUPLED RECEPTORS FAMILY 1 PROFILE DOMAIN-CONTAINING PROTEIN"/>
    <property type="match status" value="1"/>
</dbReference>
<keyword evidence="4" id="KW-0297">G-protein coupled receptor</keyword>
<evidence type="ECO:0000313" key="10">
    <source>
        <dbReference type="EMBL" id="CAF0744945.1"/>
    </source>
</evidence>
<protein>
    <recommendedName>
        <fullName evidence="9">G-protein coupled receptors family 1 profile domain-containing protein</fullName>
    </recommendedName>
</protein>
<dbReference type="Gene3D" id="1.20.1070.10">
    <property type="entry name" value="Rhodopsin 7-helix transmembrane proteins"/>
    <property type="match status" value="1"/>
</dbReference>
<evidence type="ECO:0000313" key="11">
    <source>
        <dbReference type="Proteomes" id="UP000663845"/>
    </source>
</evidence>
<evidence type="ECO:0000256" key="8">
    <source>
        <dbReference type="SAM" id="Phobius"/>
    </source>
</evidence>
<dbReference type="Proteomes" id="UP000663845">
    <property type="component" value="Unassembled WGS sequence"/>
</dbReference>